<dbReference type="InterPro" id="IPR054550">
    <property type="entry name" value="Mala_s_1-like"/>
</dbReference>
<sequence>MNMKRFLNHRLLYVLLSSLIACTIQAIKLEDSPFSFGQKYRGEKFLIAGCGWDKVAVIDKRTCRFEWVHTIGKGEDCNDVEVTREQNILYAYTAGARLITPGQHVVWDYKVGGNEELFTATQLSDGGYLLAICGHPARIVELDNNGRTIKEIHFETGIETVHNQFRQIEKTRRNTYLIPLFGSGELIEMNVSGQIINRVKVGGTPFSVKQLKKGKCLLVGCGDGHHWVEIDAKTWKIGRLVTSGDLEGLSLLFVAELSRYRNGTTLLCNWNGHSKDKSQPKLVEIDRNNLITWRLDDKGTIRNISAVWCFP</sequence>
<gene>
    <name evidence="3" type="ORF">DW191_11040</name>
    <name evidence="2" type="ORF">DW986_07825</name>
</gene>
<evidence type="ECO:0000313" key="2">
    <source>
        <dbReference type="EMBL" id="RGZ48864.1"/>
    </source>
</evidence>
<dbReference type="EMBL" id="QSEF01000009">
    <property type="protein sequence ID" value="RGZ48864.1"/>
    <property type="molecule type" value="Genomic_DNA"/>
</dbReference>
<dbReference type="Proteomes" id="UP000285173">
    <property type="component" value="Unassembled WGS sequence"/>
</dbReference>
<reference evidence="4 5" key="1">
    <citation type="submission" date="2018-08" db="EMBL/GenBank/DDBJ databases">
        <title>A genome reference for cultivated species of the human gut microbiota.</title>
        <authorList>
            <person name="Zou Y."/>
            <person name="Xue W."/>
            <person name="Luo G."/>
        </authorList>
    </citation>
    <scope>NUCLEOTIDE SEQUENCE [LARGE SCALE GENOMIC DNA]</scope>
    <source>
        <strain evidence="3 4">AM16-50</strain>
        <strain evidence="2 5">AM50-15</strain>
    </source>
</reference>
<evidence type="ECO:0000313" key="3">
    <source>
        <dbReference type="EMBL" id="RHH77270.1"/>
    </source>
</evidence>
<comment type="caution">
    <text evidence="3">The sequence shown here is derived from an EMBL/GenBank/DDBJ whole genome shotgun (WGS) entry which is preliminary data.</text>
</comment>
<feature type="chain" id="PRO_5036105503" description="WD40 repeat domain-containing protein" evidence="1">
    <location>
        <begin position="27"/>
        <end position="311"/>
    </location>
</feature>
<feature type="signal peptide" evidence="1">
    <location>
        <begin position="1"/>
        <end position="26"/>
    </location>
</feature>
<organism evidence="3 4">
    <name type="scientific">Parabacteroides merdae</name>
    <dbReference type="NCBI Taxonomy" id="46503"/>
    <lineage>
        <taxon>Bacteria</taxon>
        <taxon>Pseudomonadati</taxon>
        <taxon>Bacteroidota</taxon>
        <taxon>Bacteroidia</taxon>
        <taxon>Bacteroidales</taxon>
        <taxon>Tannerellaceae</taxon>
        <taxon>Parabacteroides</taxon>
    </lineage>
</organism>
<name>A0A414XTP4_9BACT</name>
<dbReference type="InterPro" id="IPR011044">
    <property type="entry name" value="Quino_amine_DH_bsu"/>
</dbReference>
<evidence type="ECO:0000313" key="4">
    <source>
        <dbReference type="Proteomes" id="UP000283732"/>
    </source>
</evidence>
<dbReference type="SUPFAM" id="SSF50969">
    <property type="entry name" value="YVTN repeat-like/Quinoprotein amine dehydrogenase"/>
    <property type="match status" value="1"/>
</dbReference>
<dbReference type="EMBL" id="QRKC01000004">
    <property type="protein sequence ID" value="RHH77270.1"/>
    <property type="molecule type" value="Genomic_DNA"/>
</dbReference>
<dbReference type="Proteomes" id="UP000283732">
    <property type="component" value="Unassembled WGS sequence"/>
</dbReference>
<dbReference type="Pfam" id="PF22701">
    <property type="entry name" value="Mala_s_1-like"/>
    <property type="match status" value="1"/>
</dbReference>
<dbReference type="PROSITE" id="PS51257">
    <property type="entry name" value="PROKAR_LIPOPROTEIN"/>
    <property type="match status" value="1"/>
</dbReference>
<keyword evidence="1" id="KW-0732">Signal</keyword>
<evidence type="ECO:0000313" key="5">
    <source>
        <dbReference type="Proteomes" id="UP000285173"/>
    </source>
</evidence>
<proteinExistence type="predicted"/>
<protein>
    <recommendedName>
        <fullName evidence="6">WD40 repeat domain-containing protein</fullName>
    </recommendedName>
</protein>
<evidence type="ECO:0000256" key="1">
    <source>
        <dbReference type="SAM" id="SignalP"/>
    </source>
</evidence>
<evidence type="ECO:0008006" key="6">
    <source>
        <dbReference type="Google" id="ProtNLM"/>
    </source>
</evidence>
<dbReference type="AlphaFoldDB" id="A0A414XTP4"/>
<accession>A0A414XTP4</accession>